<dbReference type="EMBL" id="MK072406">
    <property type="protein sequence ID" value="AYV84381.1"/>
    <property type="molecule type" value="Genomic_DNA"/>
</dbReference>
<accession>A0A3G5ADN8</accession>
<proteinExistence type="predicted"/>
<sequence>MDPVKFNNFLKELGLLIPTLTPSNDEYALERNKYIHSTHIVHPFRSISLLYPDVQKLIEKYSYQEQPFLSDITKMLDDEFIKRNHEKLTTVAKKYFPIDRLYTLDDYLKTPAATKELLLTAFHDYYFDTPTKVINPNNIYYQGAELYRTHFNELYQKAIDLLKLTPPHSTIISLGNTPFKLIFIQEIYSRLKAIPLEFHYIPFSGSKWDTIENVQTLCHKLATQSIDPDALIKKFKTNGSKTYIYDFVYTGTGLRSFINILRKCTSQSPDDLKQSLSLILINSHLTREADTQLSSYVSKTYRVSLPAENILSEIDDYINSRCINKLTPDQLPTILNNTFTDYDPSGILLCNFERFFIINTIQTINKTIAGGYQYLLL</sequence>
<gene>
    <name evidence="1" type="ORF">Hyperionvirus24_3</name>
</gene>
<name>A0A3G5ADN8_9VIRU</name>
<organism evidence="1">
    <name type="scientific">Hyperionvirus sp</name>
    <dbReference type="NCBI Taxonomy" id="2487770"/>
    <lineage>
        <taxon>Viruses</taxon>
        <taxon>Varidnaviria</taxon>
        <taxon>Bamfordvirae</taxon>
        <taxon>Nucleocytoviricota</taxon>
        <taxon>Megaviricetes</taxon>
        <taxon>Imitervirales</taxon>
        <taxon>Mimiviridae</taxon>
        <taxon>Klosneuvirinae</taxon>
    </lineage>
</organism>
<evidence type="ECO:0000313" key="1">
    <source>
        <dbReference type="EMBL" id="AYV84381.1"/>
    </source>
</evidence>
<reference evidence="1" key="1">
    <citation type="submission" date="2018-10" db="EMBL/GenBank/DDBJ databases">
        <title>Hidden diversity of soil giant viruses.</title>
        <authorList>
            <person name="Schulz F."/>
            <person name="Alteio L."/>
            <person name="Goudeau D."/>
            <person name="Ryan E.M."/>
            <person name="Malmstrom R.R."/>
            <person name="Blanchard J."/>
            <person name="Woyke T."/>
        </authorList>
    </citation>
    <scope>NUCLEOTIDE SEQUENCE</scope>
    <source>
        <strain evidence="1">HYV1</strain>
    </source>
</reference>
<protein>
    <submittedName>
        <fullName evidence="1">Uncharacterized protein</fullName>
    </submittedName>
</protein>